<dbReference type="PATRIC" id="fig|1333857.3.peg.504"/>
<comment type="caution">
    <text evidence="1">The sequence shown here is derived from an EMBL/GenBank/DDBJ whole genome shotgun (WGS) entry which is preliminary data.</text>
</comment>
<organism evidence="1 2">
    <name type="scientific">Microbacterium maritypicum MF109</name>
    <dbReference type="NCBI Taxonomy" id="1333857"/>
    <lineage>
        <taxon>Bacteria</taxon>
        <taxon>Bacillati</taxon>
        <taxon>Actinomycetota</taxon>
        <taxon>Actinomycetes</taxon>
        <taxon>Micrococcales</taxon>
        <taxon>Microbacteriaceae</taxon>
        <taxon>Microbacterium</taxon>
    </lineage>
</organism>
<evidence type="ECO:0008006" key="3">
    <source>
        <dbReference type="Google" id="ProtNLM"/>
    </source>
</evidence>
<protein>
    <recommendedName>
        <fullName evidence="3">Flagellar protein FlgN</fullName>
    </recommendedName>
</protein>
<reference evidence="1 2" key="1">
    <citation type="journal article" date="2013" name="Genome Announc.">
        <title>Whole-genome sequences of five oyster-associated bacteria show potential for crude oil hydrocarbon degradation.</title>
        <authorList>
            <person name="Chauhan A."/>
            <person name="Green S."/>
            <person name="Pathak A."/>
            <person name="Thomas J."/>
            <person name="Venkatramanan R."/>
        </authorList>
    </citation>
    <scope>NUCLEOTIDE SEQUENCE [LARGE SCALE GENOMIC DNA]</scope>
    <source>
        <strain evidence="1 2">MF109</strain>
    </source>
</reference>
<accession>T5L3G0</accession>
<evidence type="ECO:0000313" key="1">
    <source>
        <dbReference type="EMBL" id="EQM85090.1"/>
    </source>
</evidence>
<gene>
    <name evidence="1" type="ORF">L687_11385</name>
</gene>
<dbReference type="RefSeq" id="WP_021198489.1">
    <property type="nucleotide sequence ID" value="NZ_ATAO01000035.1"/>
</dbReference>
<dbReference type="Proteomes" id="UP000016033">
    <property type="component" value="Unassembled WGS sequence"/>
</dbReference>
<proteinExistence type="predicted"/>
<evidence type="ECO:0000313" key="2">
    <source>
        <dbReference type="Proteomes" id="UP000016033"/>
    </source>
</evidence>
<dbReference type="AlphaFoldDB" id="T5L3G0"/>
<sequence length="101" mass="11234">MGDGVKLKYGDLEPLQTELKNIIEEFEHAGSRSNDLESAVGSPYGERALRDAASDFEGRWDDRRKQLMDDCKTVEEYVAAVIKGFQDFDRDAASKSENSGG</sequence>
<name>T5L3G0_MICMQ</name>
<dbReference type="EMBL" id="ATAO01000035">
    <property type="protein sequence ID" value="EQM85090.1"/>
    <property type="molecule type" value="Genomic_DNA"/>
</dbReference>